<sequence>MSEAVVNPVDPREKVAGGACAEEMEMRSESQTQTRQAEEMNSNRWKPRRIRKWKSPLAMVVFFITGLAMSIGHCVFYPRLDGVVVGNSSNQERNIRCSICIPDFTDLIEGTEPFSVGIALTAAVWLSYTQWLWRSVGKVEVTVNALNAAFGADTSVFSLLNIEMLRKFRIGSVMALFAWCLILPPFFTPATLFIYPSTSVVEVEQLVPYLAIADNSTGHRFAYSPPYSGAIKIKSADDGSRIFNGPRTILTLISTATASLGQILPIRAPYHNDSAYSVQFVSPVVRCDTANSSVVTRIDGFLRDEMANPFGTAKETINAYYAFVPAFNATGGLIALSKPRLQAPSNATNQLWITFLRYIIDSTGNRTQERRYQVCQLYNATYDLNFKWERNFQSVTGSYRLLKEVDFPDDKPDLVSDMSRHAYSAFMWAITDQLVGTFGWFVGSNQSDIHQPPEFGLIDTAISRTSLLGSSDLDVFFDLDKNKGWDGSTNDTQLSDQRLQDKALAKNKTLDVLIEELSFNTTVSLLHNELLA</sequence>
<keyword evidence="1" id="KW-0812">Transmembrane</keyword>
<organism evidence="2 3">
    <name type="scientific">Trichoglossum hirsutum</name>
    <dbReference type="NCBI Taxonomy" id="265104"/>
    <lineage>
        <taxon>Eukaryota</taxon>
        <taxon>Fungi</taxon>
        <taxon>Dikarya</taxon>
        <taxon>Ascomycota</taxon>
        <taxon>Pezizomycotina</taxon>
        <taxon>Geoglossomycetes</taxon>
        <taxon>Geoglossales</taxon>
        <taxon>Geoglossaceae</taxon>
        <taxon>Trichoglossum</taxon>
    </lineage>
</organism>
<dbReference type="PANTHER" id="PTHR35041">
    <property type="entry name" value="MEDIATOR OF RNA POLYMERASE II TRANSCRIPTION SUBUNIT 1"/>
    <property type="match status" value="1"/>
</dbReference>
<dbReference type="AlphaFoldDB" id="A0A9P8RS79"/>
<keyword evidence="3" id="KW-1185">Reference proteome</keyword>
<name>A0A9P8RS79_9PEZI</name>
<keyword evidence="1" id="KW-1133">Transmembrane helix</keyword>
<feature type="transmembrane region" description="Helical" evidence="1">
    <location>
        <begin position="57"/>
        <end position="78"/>
    </location>
</feature>
<accession>A0A9P8RS79</accession>
<feature type="transmembrane region" description="Helical" evidence="1">
    <location>
        <begin position="173"/>
        <end position="195"/>
    </location>
</feature>
<dbReference type="EMBL" id="JAGHQM010000254">
    <property type="protein sequence ID" value="KAH0563094.1"/>
    <property type="molecule type" value="Genomic_DNA"/>
</dbReference>
<proteinExistence type="predicted"/>
<evidence type="ECO:0000313" key="3">
    <source>
        <dbReference type="Proteomes" id="UP000750711"/>
    </source>
</evidence>
<dbReference type="PANTHER" id="PTHR35041:SF3">
    <property type="entry name" value="FORMYLMETHIONINE DEFORMYLASE-LIKE PROTEIN"/>
    <property type="match status" value="1"/>
</dbReference>
<protein>
    <submittedName>
        <fullName evidence="2">Uncharacterized protein</fullName>
    </submittedName>
</protein>
<keyword evidence="1" id="KW-0472">Membrane</keyword>
<reference evidence="2" key="1">
    <citation type="submission" date="2021-03" db="EMBL/GenBank/DDBJ databases">
        <title>Comparative genomics and phylogenomic investigation of the class Geoglossomycetes provide insights into ecological specialization and systematics.</title>
        <authorList>
            <person name="Melie T."/>
            <person name="Pirro S."/>
            <person name="Miller A.N."/>
            <person name="Quandt A."/>
        </authorList>
    </citation>
    <scope>NUCLEOTIDE SEQUENCE</scope>
    <source>
        <strain evidence="2">CAQ_001_2017</strain>
    </source>
</reference>
<gene>
    <name evidence="2" type="ORF">GP486_002336</name>
</gene>
<comment type="caution">
    <text evidence="2">The sequence shown here is derived from an EMBL/GenBank/DDBJ whole genome shotgun (WGS) entry which is preliminary data.</text>
</comment>
<dbReference type="Proteomes" id="UP000750711">
    <property type="component" value="Unassembled WGS sequence"/>
</dbReference>
<evidence type="ECO:0000256" key="1">
    <source>
        <dbReference type="SAM" id="Phobius"/>
    </source>
</evidence>
<evidence type="ECO:0000313" key="2">
    <source>
        <dbReference type="EMBL" id="KAH0563094.1"/>
    </source>
</evidence>